<comment type="function">
    <text evidence="1">ATP-dependent DNA helicase essential for viral DNA replication and recombination. The helicase moves 5' -&gt; 3' on the lagging strand template, unwinding the DNA duplex ahead of the leading strand polymerase at the replication fork and generating ssDNA for both leading and lagging strand synthesis. Interaction with the primase allows the primase to initiate lagging strand synthesis and fully activates the helicase. Loaded by the helicase assembly factor on replication forks that begin at discrete replication origin sequences, as well as on forks that are created during recombination.</text>
</comment>
<feature type="domain" description="SF4 helicase" evidence="2">
    <location>
        <begin position="181"/>
        <end position="411"/>
    </location>
</feature>
<sequence length="476" mass="54438">MPMLLESVVLSQLIYNEEYQRKIQPYLKADYFDNEGEKIIFGLIDHYTCEYNARPSVEALSIMLEKTSLNEHVFDQAISALENINDNTFHQDWLVKETESWARQKAVHNAIRQAVNIYGDEKRKDEMNNIPTLLQEALAIQFDSYLGHIYWEMAEQQYDHMNSNEAKIPFAVEIFNKATRGGVGKKTLNIVTGAINAGKTTTLIDLAAGYAEQGLNVFVFTLEVAENVWRHRLDARMMRRDFESLEKLSRHEYIATIQKLRTRQDGSMKGDIVIKEYPSGAGHTGLYRRDILDYATATGITPDVIIIDYLGESASSRLPAHLMQNTNVYYTSVAREFRALGFEFDCPVWTGMQFNREKQSATDGDISDLADAIGIPKVADFIMAFYAPDELAAVKKARASILKNRYANKQKLKSFLFGMDQDKQILFDLDWNEVKRDLTDEEARYVENVHIKHDLNKTGDSNDVKKAETVNSWNFG</sequence>
<dbReference type="Pfam" id="PF03796">
    <property type="entry name" value="DnaB_C"/>
    <property type="match status" value="1"/>
</dbReference>
<dbReference type="GO" id="GO:0005524">
    <property type="term" value="F:ATP binding"/>
    <property type="evidence" value="ECO:0007669"/>
    <property type="project" value="UniProtKB-UniRule"/>
</dbReference>
<comment type="subunit">
    <text evidence="1">Homohexamer. The homohexamer is a trimer of asymmetric dimers. Interacts with the DNA primase; this interaction forms the active primosome complex, which is composed of 6 helicase and 1 primase subunits and expresses full helicase and primase activities. Interacts (via C-terminus) with the helicase assembly factor; this interaction brings about the rapid assembly of the helicase onto ssDNA. Part of the replicase complex that includes the DNA polymerase, the polymerase clamp, the clamp loader complex, the single-stranded DNA binding protein, the primase, the DnaB-like replicative helicase and the helicase assembly factor.</text>
</comment>
<dbReference type="Proteomes" id="UP000000339">
    <property type="component" value="Segment"/>
</dbReference>
<reference evidence="3 4" key="1">
    <citation type="journal article" date="2010" name="J. Bacteriol.">
        <title>A conserved acetyl esterase domain targets diverse bacteriophages to the Vi capsular receptor of Salmonella enterica serovar Typhi.</title>
        <authorList>
            <person name="Pickard D."/>
            <person name="Toribio A.L."/>
            <person name="Petty N.K."/>
            <person name="van Tonder A."/>
            <person name="Yu L."/>
            <person name="Goulding D."/>
            <person name="Barrell B."/>
            <person name="Rance R."/>
            <person name="Harris D."/>
            <person name="Wetter M."/>
            <person name="Wain J."/>
            <person name="Choudhary J."/>
            <person name="Thomson N."/>
            <person name="Dougan G."/>
        </authorList>
    </citation>
    <scope>NUCLEOTIDE SEQUENCE [LARGE SCALE GENOMIC DNA]</scope>
</reference>
<keyword evidence="1" id="KW-0238">DNA-binding</keyword>
<dbReference type="GO" id="GO:0039686">
    <property type="term" value="P:bidirectional double-stranded viral DNA replication"/>
    <property type="evidence" value="ECO:0007669"/>
    <property type="project" value="InterPro"/>
</dbReference>
<dbReference type="InterPro" id="IPR007694">
    <property type="entry name" value="DNA_helicase_DnaB-like_C"/>
</dbReference>
<dbReference type="Gene3D" id="3.40.50.300">
    <property type="entry name" value="P-loop containing nucleotide triphosphate hydrolases"/>
    <property type="match status" value="1"/>
</dbReference>
<keyword evidence="1" id="KW-0347">Helicase</keyword>
<dbReference type="EMBL" id="FQ312032">
    <property type="protein sequence ID" value="CBW37922.1"/>
    <property type="molecule type" value="Genomic_DNA"/>
</dbReference>
<feature type="binding site" evidence="1">
    <location>
        <begin position="193"/>
        <end position="200"/>
    </location>
    <ligand>
        <name>ATP</name>
        <dbReference type="ChEBI" id="CHEBI:30616"/>
    </ligand>
</feature>
<dbReference type="GO" id="GO:0003678">
    <property type="term" value="F:DNA helicase activity"/>
    <property type="evidence" value="ECO:0007669"/>
    <property type="project" value="UniProtKB-UniRule"/>
</dbReference>
<dbReference type="GO" id="GO:0016787">
    <property type="term" value="F:hydrolase activity"/>
    <property type="evidence" value="ECO:0007669"/>
    <property type="project" value="UniProtKB-KW"/>
</dbReference>
<organism evidence="3 4">
    <name type="scientific">Salmonella phage ViI</name>
    <dbReference type="NCBI Taxonomy" id="1987993"/>
    <lineage>
        <taxon>Viruses</taxon>
        <taxon>Duplodnaviria</taxon>
        <taxon>Heunggongvirae</taxon>
        <taxon>Uroviricota</taxon>
        <taxon>Caudoviricetes</taxon>
        <taxon>Pantevenvirales</taxon>
        <taxon>Ackermannviridae</taxon>
        <taxon>Cvivirinae</taxon>
        <taxon>Kuttervirus</taxon>
    </lineage>
</organism>
<proteinExistence type="inferred from homology"/>
<organismHost>
    <name type="scientific">Salmonella typhi</name>
    <dbReference type="NCBI Taxonomy" id="90370"/>
</organismHost>
<keyword evidence="1" id="KW-1194">Viral DNA replication</keyword>
<dbReference type="GO" id="GO:0006260">
    <property type="term" value="P:DNA replication"/>
    <property type="evidence" value="ECO:0007669"/>
    <property type="project" value="UniProtKB-KW"/>
</dbReference>
<accession>E1XT63</accession>
<protein>
    <recommendedName>
        <fullName evidence="1">DnaB-like replicative helicase</fullName>
        <ecNumber evidence="1">3.6.4.-</ecNumber>
    </recommendedName>
</protein>
<keyword evidence="1" id="KW-0547">Nucleotide-binding</keyword>
<gene>
    <name evidence="3" type="primary">primase-helicase</name>
    <name evidence="3" type="ORF">Vi01_054c</name>
</gene>
<keyword evidence="1" id="KW-0378">Hydrolase</keyword>
<comment type="similarity">
    <text evidence="1">Belongs to the helicase family. DnaB subfamily.</text>
</comment>
<dbReference type="EC" id="3.6.4.-" evidence="1"/>
<keyword evidence="1" id="KW-0235">DNA replication</keyword>
<evidence type="ECO:0000259" key="2">
    <source>
        <dbReference type="Pfam" id="PF03796"/>
    </source>
</evidence>
<dbReference type="InterPro" id="IPR027417">
    <property type="entry name" value="P-loop_NTPase"/>
</dbReference>
<dbReference type="HAMAP" id="MF_04155">
    <property type="entry name" value="Helic_T4"/>
    <property type="match status" value="1"/>
</dbReference>
<keyword evidence="4" id="KW-1185">Reference proteome</keyword>
<evidence type="ECO:0000313" key="4">
    <source>
        <dbReference type="Proteomes" id="UP000000339"/>
    </source>
</evidence>
<keyword evidence="1" id="KW-0067">ATP-binding</keyword>
<dbReference type="GO" id="GO:0003677">
    <property type="term" value="F:DNA binding"/>
    <property type="evidence" value="ECO:0007669"/>
    <property type="project" value="UniProtKB-KW"/>
</dbReference>
<dbReference type="SUPFAM" id="SSF52540">
    <property type="entry name" value="P-loop containing nucleoside triphosphate hydrolases"/>
    <property type="match status" value="1"/>
</dbReference>
<evidence type="ECO:0000256" key="1">
    <source>
        <dbReference type="HAMAP-Rule" id="MF_04155"/>
    </source>
</evidence>
<name>E1XT63_BPSAV</name>
<dbReference type="InterPro" id="IPR046393">
    <property type="entry name" value="Helic_T4"/>
</dbReference>
<evidence type="ECO:0000313" key="3">
    <source>
        <dbReference type="EMBL" id="CBW37922.1"/>
    </source>
</evidence>